<feature type="non-terminal residue" evidence="1">
    <location>
        <position position="1"/>
    </location>
</feature>
<evidence type="ECO:0000313" key="1">
    <source>
        <dbReference type="EMBL" id="MDR5604179.1"/>
    </source>
</evidence>
<keyword evidence="2" id="KW-1185">Reference proteome</keyword>
<reference evidence="1 2" key="1">
    <citation type="submission" date="2023-08" db="EMBL/GenBank/DDBJ databases">
        <title>Whole genome sequencing of Staphylococcus coagulans NN-2474.</title>
        <authorList>
            <person name="Kropotov V.S."/>
            <person name="Boriskina E.V."/>
            <person name="Gordinskaya N.A."/>
            <person name="Shkurkina I.S."/>
            <person name="Kryazhev D.V."/>
            <person name="Alekseeva A.E."/>
            <person name="Makhova M.A."/>
        </authorList>
    </citation>
    <scope>NUCLEOTIDE SEQUENCE [LARGE SCALE GENOMIC DNA]</scope>
    <source>
        <strain evidence="1 2">NN-2474</strain>
    </source>
</reference>
<accession>A0ABU1F2G1</accession>
<dbReference type="SUPFAM" id="SSF52540">
    <property type="entry name" value="P-loop containing nucleoside triphosphate hydrolases"/>
    <property type="match status" value="1"/>
</dbReference>
<dbReference type="EMBL" id="JAVJGV010000211">
    <property type="protein sequence ID" value="MDR5604179.1"/>
    <property type="molecule type" value="Genomic_DNA"/>
</dbReference>
<dbReference type="Gene3D" id="3.40.50.300">
    <property type="entry name" value="P-loop containing nucleotide triphosphate hydrolases"/>
    <property type="match status" value="1"/>
</dbReference>
<gene>
    <name evidence="1" type="ORF">RCO12_12320</name>
</gene>
<dbReference type="GO" id="GO:0005524">
    <property type="term" value="F:ATP binding"/>
    <property type="evidence" value="ECO:0007669"/>
    <property type="project" value="UniProtKB-KW"/>
</dbReference>
<proteinExistence type="predicted"/>
<dbReference type="InterPro" id="IPR027417">
    <property type="entry name" value="P-loop_NTPase"/>
</dbReference>
<dbReference type="RefSeq" id="WP_309552381.1">
    <property type="nucleotide sequence ID" value="NZ_JAVJGV010000211.1"/>
</dbReference>
<keyword evidence="1" id="KW-0067">ATP-binding</keyword>
<keyword evidence="1" id="KW-0547">Nucleotide-binding</keyword>
<comment type="caution">
    <text evidence="1">The sequence shown here is derived from an EMBL/GenBank/DDBJ whole genome shotgun (WGS) entry which is preliminary data.</text>
</comment>
<dbReference type="Proteomes" id="UP001255050">
    <property type="component" value="Unassembled WGS sequence"/>
</dbReference>
<name>A0ABU1F2G1_9STAP</name>
<dbReference type="Pfam" id="PF12846">
    <property type="entry name" value="AAA_10"/>
    <property type="match status" value="1"/>
</dbReference>
<organism evidence="1 2">
    <name type="scientific">Staphylococcus coagulans</name>
    <dbReference type="NCBI Taxonomy" id="74706"/>
    <lineage>
        <taxon>Bacteria</taxon>
        <taxon>Bacillati</taxon>
        <taxon>Bacillota</taxon>
        <taxon>Bacilli</taxon>
        <taxon>Bacillales</taxon>
        <taxon>Staphylococcaceae</taxon>
        <taxon>Staphylococcus</taxon>
    </lineage>
</organism>
<protein>
    <submittedName>
        <fullName evidence="1">ATP-binding protein</fullName>
    </submittedName>
</protein>
<sequence length="234" mass="26099">LDVIKKLQNDEDEHVSQAGDLLFEKTQNNILKLVFSDGSNPALNIQEKATILQVQGLDMPKAGDDPSGYSTGEKNGITLMLLIGKLLQKFGSRRQIQTTLFIDEGWAFSASRQGKKVAKGIKRMGRSENNSLVFITQSVKDKADEDGGNFGCHFAFDEKDEREDILKSLGLEYSKESPENMEMLKDLKKGQCILSDFYGRVGKMVVHCPFEEMTEAFKTQEDSASSIAEEKFAI</sequence>
<evidence type="ECO:0000313" key="2">
    <source>
        <dbReference type="Proteomes" id="UP001255050"/>
    </source>
</evidence>